<protein>
    <recommendedName>
        <fullName evidence="1">non-specific serine/threonine protein kinase</fullName>
        <ecNumber evidence="1">2.7.11.1</ecNumber>
    </recommendedName>
</protein>
<evidence type="ECO:0000256" key="4">
    <source>
        <dbReference type="ARBA" id="ARBA00022741"/>
    </source>
</evidence>
<evidence type="ECO:0000256" key="8">
    <source>
        <dbReference type="ARBA" id="ARBA00048679"/>
    </source>
</evidence>
<keyword evidence="5" id="KW-0418">Kinase</keyword>
<evidence type="ECO:0000313" key="12">
    <source>
        <dbReference type="EMBL" id="USR90113.1"/>
    </source>
</evidence>
<dbReference type="CDD" id="cd14014">
    <property type="entry name" value="STKc_PknB_like"/>
    <property type="match status" value="1"/>
</dbReference>
<evidence type="ECO:0000256" key="1">
    <source>
        <dbReference type="ARBA" id="ARBA00012513"/>
    </source>
</evidence>
<dbReference type="PROSITE" id="PS50011">
    <property type="entry name" value="PROTEIN_KINASE_DOM"/>
    <property type="match status" value="1"/>
</dbReference>
<keyword evidence="13" id="KW-1185">Reference proteome</keyword>
<dbReference type="SUPFAM" id="SSF56112">
    <property type="entry name" value="Protein kinase-like (PK-like)"/>
    <property type="match status" value="1"/>
</dbReference>
<reference evidence="12" key="1">
    <citation type="submission" date="2022-06" db="EMBL/GenBank/DDBJ databases">
        <title>Genome sequence of Phormidium yuhuli AB48 isolated from an industrial photobioreactor environment.</title>
        <authorList>
            <person name="Qiu Y."/>
            <person name="Noonan A.J.C."/>
            <person name="Dofher K."/>
            <person name="Koch M."/>
            <person name="Kieft B."/>
            <person name="Lin X."/>
            <person name="Ziels R.M."/>
            <person name="Hallam S.J."/>
        </authorList>
    </citation>
    <scope>NUCLEOTIDE SEQUENCE</scope>
    <source>
        <strain evidence="12">AB48</strain>
    </source>
</reference>
<feature type="region of interest" description="Disordered" evidence="10">
    <location>
        <begin position="317"/>
        <end position="337"/>
    </location>
</feature>
<dbReference type="InterPro" id="IPR011009">
    <property type="entry name" value="Kinase-like_dom_sf"/>
</dbReference>
<evidence type="ECO:0000259" key="11">
    <source>
        <dbReference type="PROSITE" id="PS50011"/>
    </source>
</evidence>
<keyword evidence="6 9" id="KW-0067">ATP-binding</keyword>
<dbReference type="SMART" id="SM00220">
    <property type="entry name" value="S_TKc"/>
    <property type="match status" value="1"/>
</dbReference>
<feature type="compositionally biased region" description="Pro residues" evidence="10">
    <location>
        <begin position="414"/>
        <end position="440"/>
    </location>
</feature>
<evidence type="ECO:0000256" key="6">
    <source>
        <dbReference type="ARBA" id="ARBA00022840"/>
    </source>
</evidence>
<dbReference type="EC" id="2.7.11.1" evidence="1"/>
<keyword evidence="2" id="KW-0723">Serine/threonine-protein kinase</keyword>
<dbReference type="InterPro" id="IPR025344">
    <property type="entry name" value="CDP1-like_IMS"/>
</dbReference>
<name>A0ABY5AMF6_9CYAN</name>
<dbReference type="PANTHER" id="PTHR24363">
    <property type="entry name" value="SERINE/THREONINE PROTEIN KINASE"/>
    <property type="match status" value="1"/>
</dbReference>
<feature type="binding site" evidence="9">
    <location>
        <position position="42"/>
    </location>
    <ligand>
        <name>ATP</name>
        <dbReference type="ChEBI" id="CHEBI:30616"/>
    </ligand>
</feature>
<dbReference type="PANTHER" id="PTHR24363:SF0">
    <property type="entry name" value="SERINE_THREONINE KINASE LIKE DOMAIN CONTAINING 1"/>
    <property type="match status" value="1"/>
</dbReference>
<dbReference type="PROSITE" id="PS00108">
    <property type="entry name" value="PROTEIN_KINASE_ST"/>
    <property type="match status" value="1"/>
</dbReference>
<dbReference type="InterPro" id="IPR000719">
    <property type="entry name" value="Prot_kinase_dom"/>
</dbReference>
<dbReference type="InterPro" id="IPR008271">
    <property type="entry name" value="Ser/Thr_kinase_AS"/>
</dbReference>
<accession>A0ABY5AMF6</accession>
<evidence type="ECO:0000313" key="13">
    <source>
        <dbReference type="Proteomes" id="UP001056708"/>
    </source>
</evidence>
<sequence length="573" mass="62433">MDKLPLIKDRYQVIRHLGSGGFGETFLAEDTQMPSGRRCVVKRLKPIADNSQIYQLVQERFQREAAILEELGGHHRQIPTLYGYFRDDDHFYLVQEYIEGETLSGYLQHQGRLSESTVREILVSLLLVLEYVHSKKIVHRDIKPDNIILRSGSLEPVLLDFGAVKETMGTVVTEGGHATRSVVVGTPGFMPSEQAGGRPVYSSDLYALGLTAIYALTGKIPDELESDPMTGIVLWRPYASGVTPTFASILDRAIQPHAPHRFPIARQMWEALTQQSLSQTPVIMGEYPSEQPVPVTGVPGNSSNYPPATAISQPIASATQVSQPPGIAPTPVPASSGMPEWQKAALTGGVIGLFFIAALLVLRPSFNNGDSGGTTADSGGVTESSVAGGDTVNELDESENSTSENPPDVAPEATPIPTPEPPPPASTPPPTPVPPPPTPVPQGQITQEQAVATINSWLSAKSQMFAPPYRRDVAQNLTTGPLLEDLLKADGSISWLQNNNAYYQYGVQRIESIERFVDSGNRATIEVSITEDATLFKDGRADPSNTYFTTRRFKYILERIGNRVKVFDYQSLD</sequence>
<evidence type="ECO:0000256" key="7">
    <source>
        <dbReference type="ARBA" id="ARBA00047899"/>
    </source>
</evidence>
<evidence type="ECO:0000256" key="10">
    <source>
        <dbReference type="SAM" id="MobiDB-lite"/>
    </source>
</evidence>
<dbReference type="RefSeq" id="WP_252661860.1">
    <property type="nucleotide sequence ID" value="NZ_CP098611.1"/>
</dbReference>
<evidence type="ECO:0000256" key="2">
    <source>
        <dbReference type="ARBA" id="ARBA00022527"/>
    </source>
</evidence>
<evidence type="ECO:0000256" key="9">
    <source>
        <dbReference type="PROSITE-ProRule" id="PRU10141"/>
    </source>
</evidence>
<organism evidence="12 13">
    <name type="scientific">Phormidium yuhuli AB48</name>
    <dbReference type="NCBI Taxonomy" id="2940671"/>
    <lineage>
        <taxon>Bacteria</taxon>
        <taxon>Bacillati</taxon>
        <taxon>Cyanobacteriota</taxon>
        <taxon>Cyanophyceae</taxon>
        <taxon>Oscillatoriophycideae</taxon>
        <taxon>Oscillatoriales</taxon>
        <taxon>Oscillatoriaceae</taxon>
        <taxon>Phormidium</taxon>
        <taxon>Phormidium yuhuli</taxon>
    </lineage>
</organism>
<feature type="domain" description="Protein kinase" evidence="11">
    <location>
        <begin position="11"/>
        <end position="277"/>
    </location>
</feature>
<dbReference type="Gene3D" id="1.10.510.10">
    <property type="entry name" value="Transferase(Phosphotransferase) domain 1"/>
    <property type="match status" value="1"/>
</dbReference>
<dbReference type="Pfam" id="PF13355">
    <property type="entry name" value="ARC6-like_IMS"/>
    <property type="match status" value="1"/>
</dbReference>
<evidence type="ECO:0000256" key="3">
    <source>
        <dbReference type="ARBA" id="ARBA00022679"/>
    </source>
</evidence>
<gene>
    <name evidence="12" type="ORF">NEA10_14840</name>
</gene>
<dbReference type="Proteomes" id="UP001056708">
    <property type="component" value="Chromosome"/>
</dbReference>
<feature type="region of interest" description="Disordered" evidence="10">
    <location>
        <begin position="373"/>
        <end position="445"/>
    </location>
</feature>
<dbReference type="EMBL" id="CP098611">
    <property type="protein sequence ID" value="USR90113.1"/>
    <property type="molecule type" value="Genomic_DNA"/>
</dbReference>
<keyword evidence="4 9" id="KW-0547">Nucleotide-binding</keyword>
<dbReference type="PROSITE" id="PS00107">
    <property type="entry name" value="PROTEIN_KINASE_ATP"/>
    <property type="match status" value="1"/>
</dbReference>
<comment type="catalytic activity">
    <reaction evidence="7">
        <text>L-threonyl-[protein] + ATP = O-phospho-L-threonyl-[protein] + ADP + H(+)</text>
        <dbReference type="Rhea" id="RHEA:46608"/>
        <dbReference type="Rhea" id="RHEA-COMP:11060"/>
        <dbReference type="Rhea" id="RHEA-COMP:11605"/>
        <dbReference type="ChEBI" id="CHEBI:15378"/>
        <dbReference type="ChEBI" id="CHEBI:30013"/>
        <dbReference type="ChEBI" id="CHEBI:30616"/>
        <dbReference type="ChEBI" id="CHEBI:61977"/>
        <dbReference type="ChEBI" id="CHEBI:456216"/>
        <dbReference type="EC" id="2.7.11.1"/>
    </reaction>
</comment>
<dbReference type="Pfam" id="PF00069">
    <property type="entry name" value="Pkinase"/>
    <property type="match status" value="1"/>
</dbReference>
<evidence type="ECO:0000256" key="5">
    <source>
        <dbReference type="ARBA" id="ARBA00022777"/>
    </source>
</evidence>
<keyword evidence="3" id="KW-0808">Transferase</keyword>
<dbReference type="InterPro" id="IPR017441">
    <property type="entry name" value="Protein_kinase_ATP_BS"/>
</dbReference>
<comment type="catalytic activity">
    <reaction evidence="8">
        <text>L-seryl-[protein] + ATP = O-phospho-L-seryl-[protein] + ADP + H(+)</text>
        <dbReference type="Rhea" id="RHEA:17989"/>
        <dbReference type="Rhea" id="RHEA-COMP:9863"/>
        <dbReference type="Rhea" id="RHEA-COMP:11604"/>
        <dbReference type="ChEBI" id="CHEBI:15378"/>
        <dbReference type="ChEBI" id="CHEBI:29999"/>
        <dbReference type="ChEBI" id="CHEBI:30616"/>
        <dbReference type="ChEBI" id="CHEBI:83421"/>
        <dbReference type="ChEBI" id="CHEBI:456216"/>
        <dbReference type="EC" id="2.7.11.1"/>
    </reaction>
</comment>
<proteinExistence type="predicted"/>